<dbReference type="AlphaFoldDB" id="A0A5C7IMM9"/>
<evidence type="ECO:0000256" key="5">
    <source>
        <dbReference type="SAM" id="MobiDB-lite"/>
    </source>
</evidence>
<dbReference type="GO" id="GO:0006355">
    <property type="term" value="P:regulation of DNA-templated transcription"/>
    <property type="evidence" value="ECO:0007669"/>
    <property type="project" value="InterPro"/>
</dbReference>
<dbReference type="InterPro" id="IPR036093">
    <property type="entry name" value="NAC_dom_sf"/>
</dbReference>
<evidence type="ECO:0000259" key="6">
    <source>
        <dbReference type="PROSITE" id="PS51005"/>
    </source>
</evidence>
<evidence type="ECO:0000256" key="2">
    <source>
        <dbReference type="ARBA" id="ARBA00023125"/>
    </source>
</evidence>
<evidence type="ECO:0000256" key="1">
    <source>
        <dbReference type="ARBA" id="ARBA00023015"/>
    </source>
</evidence>
<evidence type="ECO:0000256" key="4">
    <source>
        <dbReference type="ARBA" id="ARBA00023242"/>
    </source>
</evidence>
<reference evidence="8" key="1">
    <citation type="journal article" date="2019" name="Gigascience">
        <title>De novo genome assembly of the endangered Acer yangbiense, a plant species with extremely small populations endemic to Yunnan Province, China.</title>
        <authorList>
            <person name="Yang J."/>
            <person name="Wariss H.M."/>
            <person name="Tao L."/>
            <person name="Zhang R."/>
            <person name="Yun Q."/>
            <person name="Hollingsworth P."/>
            <person name="Dao Z."/>
            <person name="Luo G."/>
            <person name="Guo H."/>
            <person name="Ma Y."/>
            <person name="Sun W."/>
        </authorList>
    </citation>
    <scope>NUCLEOTIDE SEQUENCE [LARGE SCALE GENOMIC DNA]</scope>
    <source>
        <strain evidence="8">cv. Malutang</strain>
    </source>
</reference>
<keyword evidence="3" id="KW-0804">Transcription</keyword>
<organism evidence="7 8">
    <name type="scientific">Acer yangbiense</name>
    <dbReference type="NCBI Taxonomy" id="1000413"/>
    <lineage>
        <taxon>Eukaryota</taxon>
        <taxon>Viridiplantae</taxon>
        <taxon>Streptophyta</taxon>
        <taxon>Embryophyta</taxon>
        <taxon>Tracheophyta</taxon>
        <taxon>Spermatophyta</taxon>
        <taxon>Magnoliopsida</taxon>
        <taxon>eudicotyledons</taxon>
        <taxon>Gunneridae</taxon>
        <taxon>Pentapetalae</taxon>
        <taxon>rosids</taxon>
        <taxon>malvids</taxon>
        <taxon>Sapindales</taxon>
        <taxon>Sapindaceae</taxon>
        <taxon>Hippocastanoideae</taxon>
        <taxon>Acereae</taxon>
        <taxon>Acer</taxon>
    </lineage>
</organism>
<keyword evidence="8" id="KW-1185">Reference proteome</keyword>
<dbReference type="PANTHER" id="PTHR31719">
    <property type="entry name" value="NAC TRANSCRIPTION FACTOR 56"/>
    <property type="match status" value="1"/>
</dbReference>
<dbReference type="Proteomes" id="UP000323000">
    <property type="component" value="Chromosome 2"/>
</dbReference>
<sequence length="162" mass="18824">MEEENGQGRMMVRPEEQQKYMRFPLGYRFFPTDRELIIEYLRKKVYNQPLPFDDIYDVEINEYTPLQLFGNSGASFASSIYGQRRKRVLHLWPWAHGGRESLLQRWRTTPPPTMSNPTLASPEEDQFSSGVGRGIQHWKFLPTLASRLLTPEEDPSFGEVGG</sequence>
<keyword evidence="1" id="KW-0805">Transcription regulation</keyword>
<dbReference type="PANTHER" id="PTHR31719:SF179">
    <property type="entry name" value="OS08G0148400 PROTEIN"/>
    <property type="match status" value="1"/>
</dbReference>
<evidence type="ECO:0000313" key="7">
    <source>
        <dbReference type="EMBL" id="TXG70435.1"/>
    </source>
</evidence>
<dbReference type="OrthoDB" id="730183at2759"/>
<dbReference type="PROSITE" id="PS51005">
    <property type="entry name" value="NAC"/>
    <property type="match status" value="1"/>
</dbReference>
<proteinExistence type="predicted"/>
<keyword evidence="2" id="KW-0238">DNA-binding</keyword>
<feature type="region of interest" description="Disordered" evidence="5">
    <location>
        <begin position="108"/>
        <end position="129"/>
    </location>
</feature>
<name>A0A5C7IMM9_9ROSI</name>
<keyword evidence="4" id="KW-0539">Nucleus</keyword>
<dbReference type="GO" id="GO:0003677">
    <property type="term" value="F:DNA binding"/>
    <property type="evidence" value="ECO:0007669"/>
    <property type="project" value="UniProtKB-KW"/>
</dbReference>
<dbReference type="InterPro" id="IPR003441">
    <property type="entry name" value="NAC-dom"/>
</dbReference>
<feature type="domain" description="NAC" evidence="6">
    <location>
        <begin position="23"/>
        <end position="162"/>
    </location>
</feature>
<protein>
    <recommendedName>
        <fullName evidence="6">NAC domain-containing protein</fullName>
    </recommendedName>
</protein>
<evidence type="ECO:0000256" key="3">
    <source>
        <dbReference type="ARBA" id="ARBA00023163"/>
    </source>
</evidence>
<dbReference type="Pfam" id="PF02365">
    <property type="entry name" value="NAM"/>
    <property type="match status" value="1"/>
</dbReference>
<dbReference type="SUPFAM" id="SSF101941">
    <property type="entry name" value="NAC domain"/>
    <property type="match status" value="1"/>
</dbReference>
<dbReference type="EMBL" id="VAHF01000002">
    <property type="protein sequence ID" value="TXG70435.1"/>
    <property type="molecule type" value="Genomic_DNA"/>
</dbReference>
<evidence type="ECO:0000313" key="8">
    <source>
        <dbReference type="Proteomes" id="UP000323000"/>
    </source>
</evidence>
<comment type="caution">
    <text evidence="7">The sequence shown here is derived from an EMBL/GenBank/DDBJ whole genome shotgun (WGS) entry which is preliminary data.</text>
</comment>
<dbReference type="Gene3D" id="2.170.150.80">
    <property type="entry name" value="NAC domain"/>
    <property type="match status" value="1"/>
</dbReference>
<gene>
    <name evidence="7" type="ORF">EZV62_005370</name>
</gene>
<accession>A0A5C7IMM9</accession>